<gene>
    <name evidence="5 6 7 8" type="primary">LOC107932919</name>
</gene>
<dbReference type="PANTHER" id="PTHR19855:SF11">
    <property type="entry name" value="RIBOSOME BIOGENESIS PROTEIN WDR12"/>
    <property type="match status" value="1"/>
</dbReference>
<evidence type="ECO:0000313" key="7">
    <source>
        <dbReference type="RefSeq" id="XP_040973593.1"/>
    </source>
</evidence>
<dbReference type="RefSeq" id="XP_040973591.1">
    <property type="nucleotide sequence ID" value="XM_041117657.1"/>
</dbReference>
<evidence type="ECO:0000313" key="6">
    <source>
        <dbReference type="RefSeq" id="XP_040973592.1"/>
    </source>
</evidence>
<dbReference type="RefSeq" id="XP_040973594.1">
    <property type="nucleotide sequence ID" value="XM_041117660.1"/>
</dbReference>
<feature type="repeat" description="WD" evidence="3">
    <location>
        <begin position="8"/>
        <end position="48"/>
    </location>
</feature>
<dbReference type="PANTHER" id="PTHR19855">
    <property type="entry name" value="WD40 REPEAT PROTEIN 12, 37"/>
    <property type="match status" value="1"/>
</dbReference>
<evidence type="ECO:0000256" key="2">
    <source>
        <dbReference type="ARBA" id="ARBA00022737"/>
    </source>
</evidence>
<protein>
    <submittedName>
        <fullName evidence="5 6">Ribosome biogenesis protein WDR12 homolog isoform X1</fullName>
    </submittedName>
</protein>
<dbReference type="InterPro" id="IPR015943">
    <property type="entry name" value="WD40/YVTN_repeat-like_dom_sf"/>
</dbReference>
<dbReference type="SUPFAM" id="SSF50978">
    <property type="entry name" value="WD40 repeat-like"/>
    <property type="match status" value="1"/>
</dbReference>
<keyword evidence="2" id="KW-0677">Repeat</keyword>
<dbReference type="PROSITE" id="PS50082">
    <property type="entry name" value="WD_REPEATS_2"/>
    <property type="match status" value="2"/>
</dbReference>
<dbReference type="SMART" id="SM00320">
    <property type="entry name" value="WD40"/>
    <property type="match status" value="3"/>
</dbReference>
<dbReference type="Pfam" id="PF00400">
    <property type="entry name" value="WD40"/>
    <property type="match status" value="2"/>
</dbReference>
<dbReference type="PROSITE" id="PS00678">
    <property type="entry name" value="WD_REPEATS_1"/>
    <property type="match status" value="1"/>
</dbReference>
<dbReference type="PRINTS" id="PR00320">
    <property type="entry name" value="GPROTEINBRPT"/>
</dbReference>
<dbReference type="InterPro" id="IPR020472">
    <property type="entry name" value="WD40_PAC1"/>
</dbReference>
<feature type="repeat" description="WD" evidence="3">
    <location>
        <begin position="90"/>
        <end position="126"/>
    </location>
</feature>
<dbReference type="RefSeq" id="XP_040973593.1">
    <property type="nucleotide sequence ID" value="XM_041117659.1"/>
</dbReference>
<name>A0ABM3C2Q5_GOSHI</name>
<organism evidence="4 6">
    <name type="scientific">Gossypium hirsutum</name>
    <name type="common">Upland cotton</name>
    <name type="synonym">Gossypium mexicanum</name>
    <dbReference type="NCBI Taxonomy" id="3635"/>
    <lineage>
        <taxon>Eukaryota</taxon>
        <taxon>Viridiplantae</taxon>
        <taxon>Streptophyta</taxon>
        <taxon>Embryophyta</taxon>
        <taxon>Tracheophyta</taxon>
        <taxon>Spermatophyta</taxon>
        <taxon>Magnoliopsida</taxon>
        <taxon>eudicotyledons</taxon>
        <taxon>Gunneridae</taxon>
        <taxon>Pentapetalae</taxon>
        <taxon>rosids</taxon>
        <taxon>malvids</taxon>
        <taxon>Malvales</taxon>
        <taxon>Malvaceae</taxon>
        <taxon>Malvoideae</taxon>
        <taxon>Gossypium</taxon>
    </lineage>
</organism>
<evidence type="ECO:0000313" key="5">
    <source>
        <dbReference type="RefSeq" id="XP_040973591.1"/>
    </source>
</evidence>
<evidence type="ECO:0000313" key="4">
    <source>
        <dbReference type="Proteomes" id="UP000818029"/>
    </source>
</evidence>
<keyword evidence="4" id="KW-1185">Reference proteome</keyword>
<evidence type="ECO:0000256" key="3">
    <source>
        <dbReference type="PROSITE-ProRule" id="PRU00221"/>
    </source>
</evidence>
<dbReference type="RefSeq" id="XP_040973592.1">
    <property type="nucleotide sequence ID" value="XM_041117658.1"/>
</dbReference>
<sequence>MGEAVSTLVGHTQCISSVVWPQHDTIYLASWDHSVKKWDVETGKDLSDIALNCIDIGGEGLALIAAGGSDPVLRIWDPRKLGTSAPMFQFSSHSSWISACKWHNMSPLHLLSSSYDRKVMLWELRTAISFSLLCFDWWQMEQEKPTTLDCGPRTICRRHTMTGSYLYECLWEVLQQQIRMVLINVKLTPYVLWIRIQV</sequence>
<keyword evidence="1 3" id="KW-0853">WD repeat</keyword>
<dbReference type="GeneID" id="107932919"/>
<proteinExistence type="predicted"/>
<dbReference type="Gene3D" id="2.130.10.10">
    <property type="entry name" value="YVTN repeat-like/Quinoprotein amine dehydrogenase"/>
    <property type="match status" value="1"/>
</dbReference>
<reference evidence="4" key="1">
    <citation type="journal article" date="2020" name="Nat. Genet.">
        <title>Genomic diversifications of five Gossypium allopolyploid species and their impact on cotton improvement.</title>
        <authorList>
            <person name="Chen Z.J."/>
            <person name="Sreedasyam A."/>
            <person name="Ando A."/>
            <person name="Song Q."/>
            <person name="De Santiago L.M."/>
            <person name="Hulse-Kemp A.M."/>
            <person name="Ding M."/>
            <person name="Ye W."/>
            <person name="Kirkbride R.C."/>
            <person name="Jenkins J."/>
            <person name="Plott C."/>
            <person name="Lovell J."/>
            <person name="Lin Y.M."/>
            <person name="Vaughn R."/>
            <person name="Liu B."/>
            <person name="Simpson S."/>
            <person name="Scheffler B.E."/>
            <person name="Wen L."/>
            <person name="Saski C.A."/>
            <person name="Grover C.E."/>
            <person name="Hu G."/>
            <person name="Conover J.L."/>
            <person name="Carlson J.W."/>
            <person name="Shu S."/>
            <person name="Boston L.B."/>
            <person name="Williams M."/>
            <person name="Peterson D.G."/>
            <person name="McGee K."/>
            <person name="Jones D.C."/>
            <person name="Wendel J.F."/>
            <person name="Stelly D.M."/>
            <person name="Grimwood J."/>
            <person name="Schmutz J."/>
        </authorList>
    </citation>
    <scope>NUCLEOTIDE SEQUENCE [LARGE SCALE GENOMIC DNA]</scope>
    <source>
        <strain evidence="4">cv. TM-1</strain>
    </source>
</reference>
<dbReference type="Proteomes" id="UP000818029">
    <property type="component" value="Chromosome A07"/>
</dbReference>
<dbReference type="InterPro" id="IPR036322">
    <property type="entry name" value="WD40_repeat_dom_sf"/>
</dbReference>
<dbReference type="InterPro" id="IPR001680">
    <property type="entry name" value="WD40_rpt"/>
</dbReference>
<dbReference type="InterPro" id="IPR019775">
    <property type="entry name" value="WD40_repeat_CS"/>
</dbReference>
<reference evidence="5 6" key="2">
    <citation type="submission" date="2025-05" db="UniProtKB">
        <authorList>
            <consortium name="RefSeq"/>
        </authorList>
    </citation>
    <scope>IDENTIFICATION</scope>
</reference>
<evidence type="ECO:0000256" key="1">
    <source>
        <dbReference type="ARBA" id="ARBA00022574"/>
    </source>
</evidence>
<evidence type="ECO:0000313" key="8">
    <source>
        <dbReference type="RefSeq" id="XP_040973594.1"/>
    </source>
</evidence>
<accession>A0ABM3C2Q5</accession>